<dbReference type="PANTHER" id="PTHR12542">
    <property type="entry name" value="EXOCYST COMPLEX PROTEIN EXO70"/>
    <property type="match status" value="1"/>
</dbReference>
<dbReference type="Proteomes" id="UP000077755">
    <property type="component" value="Chromosome 2"/>
</dbReference>
<dbReference type="Pfam" id="PF03081">
    <property type="entry name" value="Exo70_C"/>
    <property type="match status" value="1"/>
</dbReference>
<gene>
    <name evidence="5" type="ORF">DCAR_0206764</name>
</gene>
<sequence>MPLPHPLHPPTYPLCSPTPQMTMKNWFSAPKSPSQPTRTTFCSSMIDENMELAELIIMRWNTDSLSEATASPLFNHDRAESRAFFKAVEDLQFAMKYFISENQSSSKLILAQNLMQIAMKRLQKEFYIILSAHRDFLHSESSILGNEASVSDSRFEAATVDLKTISDCMISYGYGKECAKIYKVVRKSVIDETLYYLGVQSLSFSQIQKFDSQLIELKIKEWLNAIKAATKTLFHGERILCDHIFAASDTIRESCFAEITSSGALMLLQFPENVAKCKKSPEKMFRLLDLYDAISNHMEDIVSIFSFNSTSAILSQAASSLSTLRDAIRVTLSEFESAIQKHTTQKMLPGGGVHPLTRYVMNYFVFLADYSNILPDIIGEENLSMECSMPESYFSANENASAISLRFAWIILVLLCKLDSMSQLYKDVTLSYLFLANNLNYVVSKVEGSNLRTLFGDEWLVKHRGKVQQYASNFERMSWSKLITVLPENPAEDISPDAAKKCFEFFNSSFEELYRKQIKWIVPDSKVRDDIRISVMNQVIPVYKEFYEKNRKSFRGEIGAASIVKYAPEDMEKYLSDLFSGTGGGDATSYSPLAASAARQVRRR</sequence>
<evidence type="ECO:0000313" key="5">
    <source>
        <dbReference type="EMBL" id="WOG87536.1"/>
    </source>
</evidence>
<comment type="function">
    <text evidence="3">Component of the exocyst complex.</text>
</comment>
<name>A0AAF0WF00_DAUCS</name>
<dbReference type="GO" id="GO:0015031">
    <property type="term" value="P:protein transport"/>
    <property type="evidence" value="ECO:0007669"/>
    <property type="project" value="UniProtKB-KW"/>
</dbReference>
<evidence type="ECO:0000259" key="4">
    <source>
        <dbReference type="Pfam" id="PF03081"/>
    </source>
</evidence>
<accession>A0AAF0WF00</accession>
<evidence type="ECO:0000256" key="2">
    <source>
        <dbReference type="ARBA" id="ARBA00022448"/>
    </source>
</evidence>
<evidence type="ECO:0000313" key="6">
    <source>
        <dbReference type="Proteomes" id="UP000077755"/>
    </source>
</evidence>
<evidence type="ECO:0000256" key="1">
    <source>
        <dbReference type="ARBA" id="ARBA00006756"/>
    </source>
</evidence>
<evidence type="ECO:0000256" key="3">
    <source>
        <dbReference type="RuleBase" id="RU365026"/>
    </source>
</evidence>
<dbReference type="PANTHER" id="PTHR12542:SF17">
    <property type="entry name" value="EXOCYST SUBUNIT EXO70 FAMILY PROTEIN"/>
    <property type="match status" value="1"/>
</dbReference>
<reference evidence="5" key="2">
    <citation type="submission" date="2022-03" db="EMBL/GenBank/DDBJ databases">
        <title>Draft title - Genomic analysis of global carrot germplasm unveils the trajectory of domestication and the origin of high carotenoid orange carrot.</title>
        <authorList>
            <person name="Iorizzo M."/>
            <person name="Ellison S."/>
            <person name="Senalik D."/>
            <person name="Macko-Podgorni A."/>
            <person name="Grzebelus D."/>
            <person name="Bostan H."/>
            <person name="Rolling W."/>
            <person name="Curaba J."/>
            <person name="Simon P."/>
        </authorList>
    </citation>
    <scope>NUCLEOTIDE SEQUENCE</scope>
    <source>
        <tissue evidence="5">Leaf</tissue>
    </source>
</reference>
<dbReference type="InterPro" id="IPR046364">
    <property type="entry name" value="Exo70_C"/>
</dbReference>
<feature type="domain" description="Exocyst complex subunit Exo70 C-terminal" evidence="4">
    <location>
        <begin position="220"/>
        <end position="577"/>
    </location>
</feature>
<dbReference type="GO" id="GO:0006887">
    <property type="term" value="P:exocytosis"/>
    <property type="evidence" value="ECO:0007669"/>
    <property type="project" value="UniProtKB-KW"/>
</dbReference>
<dbReference type="EMBL" id="CP093344">
    <property type="protein sequence ID" value="WOG87536.1"/>
    <property type="molecule type" value="Genomic_DNA"/>
</dbReference>
<organism evidence="5 6">
    <name type="scientific">Daucus carota subsp. sativus</name>
    <name type="common">Carrot</name>
    <dbReference type="NCBI Taxonomy" id="79200"/>
    <lineage>
        <taxon>Eukaryota</taxon>
        <taxon>Viridiplantae</taxon>
        <taxon>Streptophyta</taxon>
        <taxon>Embryophyta</taxon>
        <taxon>Tracheophyta</taxon>
        <taxon>Spermatophyta</taxon>
        <taxon>Magnoliopsida</taxon>
        <taxon>eudicotyledons</taxon>
        <taxon>Gunneridae</taxon>
        <taxon>Pentapetalae</taxon>
        <taxon>asterids</taxon>
        <taxon>campanulids</taxon>
        <taxon>Apiales</taxon>
        <taxon>Apiaceae</taxon>
        <taxon>Apioideae</taxon>
        <taxon>Scandiceae</taxon>
        <taxon>Daucinae</taxon>
        <taxon>Daucus</taxon>
        <taxon>Daucus sect. Daucus</taxon>
    </lineage>
</organism>
<dbReference type="GO" id="GO:0005546">
    <property type="term" value="F:phosphatidylinositol-4,5-bisphosphate binding"/>
    <property type="evidence" value="ECO:0007669"/>
    <property type="project" value="InterPro"/>
</dbReference>
<dbReference type="Pfam" id="PF20669">
    <property type="entry name" value="Exo70_N"/>
    <property type="match status" value="1"/>
</dbReference>
<keyword evidence="2 3" id="KW-0813">Transport</keyword>
<keyword evidence="3" id="KW-0653">Protein transport</keyword>
<dbReference type="GO" id="GO:0000145">
    <property type="term" value="C:exocyst"/>
    <property type="evidence" value="ECO:0007669"/>
    <property type="project" value="InterPro"/>
</dbReference>
<dbReference type="Gene3D" id="1.20.1280.170">
    <property type="entry name" value="Exocyst complex component Exo70"/>
    <property type="match status" value="1"/>
</dbReference>
<dbReference type="AlphaFoldDB" id="A0AAF0WF00"/>
<proteinExistence type="inferred from homology"/>
<protein>
    <recommendedName>
        <fullName evidence="3">Exocyst subunit Exo70 family protein</fullName>
    </recommendedName>
</protein>
<keyword evidence="3" id="KW-0268">Exocytosis</keyword>
<dbReference type="InterPro" id="IPR016159">
    <property type="entry name" value="Cullin_repeat-like_dom_sf"/>
</dbReference>
<dbReference type="KEGG" id="dcr:108206492"/>
<keyword evidence="6" id="KW-1185">Reference proteome</keyword>
<reference evidence="5" key="1">
    <citation type="journal article" date="2016" name="Nat. Genet.">
        <title>A high-quality carrot genome assembly provides new insights into carotenoid accumulation and asterid genome evolution.</title>
        <authorList>
            <person name="Iorizzo M."/>
            <person name="Ellison S."/>
            <person name="Senalik D."/>
            <person name="Zeng P."/>
            <person name="Satapoomin P."/>
            <person name="Huang J."/>
            <person name="Bowman M."/>
            <person name="Iovene M."/>
            <person name="Sanseverino W."/>
            <person name="Cavagnaro P."/>
            <person name="Yildiz M."/>
            <person name="Macko-Podgorni A."/>
            <person name="Moranska E."/>
            <person name="Grzebelus E."/>
            <person name="Grzebelus D."/>
            <person name="Ashrafi H."/>
            <person name="Zheng Z."/>
            <person name="Cheng S."/>
            <person name="Spooner D."/>
            <person name="Van Deynze A."/>
            <person name="Simon P."/>
        </authorList>
    </citation>
    <scope>NUCLEOTIDE SEQUENCE</scope>
    <source>
        <tissue evidence="5">Leaf</tissue>
    </source>
</reference>
<dbReference type="SUPFAM" id="SSF74788">
    <property type="entry name" value="Cullin repeat-like"/>
    <property type="match status" value="1"/>
</dbReference>
<dbReference type="InterPro" id="IPR004140">
    <property type="entry name" value="Exo70"/>
</dbReference>
<comment type="similarity">
    <text evidence="1 3">Belongs to the EXO70 family.</text>
</comment>